<protein>
    <recommendedName>
        <fullName evidence="5">Sporulation protein YjcZ</fullName>
    </recommendedName>
</protein>
<evidence type="ECO:0000256" key="1">
    <source>
        <dbReference type="SAM" id="MobiDB-lite"/>
    </source>
</evidence>
<evidence type="ECO:0000256" key="2">
    <source>
        <dbReference type="SAM" id="Phobius"/>
    </source>
</evidence>
<dbReference type="EMBL" id="JAENHO010000017">
    <property type="protein sequence ID" value="MBL7261176.1"/>
    <property type="molecule type" value="Genomic_DNA"/>
</dbReference>
<feature type="compositionally biased region" description="Basic and acidic residues" evidence="1">
    <location>
        <begin position="1"/>
        <end position="15"/>
    </location>
</feature>
<reference evidence="3 4" key="1">
    <citation type="submission" date="2021-01" db="EMBL/GenBank/DDBJ databases">
        <title>Actinoplanes sp. nov. LDG1-01 isolated from lichen.</title>
        <authorList>
            <person name="Saeng-In P."/>
            <person name="Phongsopitanun W."/>
            <person name="Kanchanasin P."/>
            <person name="Yuki M."/>
            <person name="Kudo T."/>
            <person name="Ohkuma M."/>
            <person name="Tanasupawat S."/>
        </authorList>
    </citation>
    <scope>NUCLEOTIDE SEQUENCE [LARGE SCALE GENOMIC DNA]</scope>
    <source>
        <strain evidence="3 4">LDG1-01</strain>
    </source>
</reference>
<sequence length="54" mass="5700">MRGDPEHYSTWRREGSPSPLDNVGGCGGCLWILLAIFAIFTVISFCAGGGIGGR</sequence>
<comment type="caution">
    <text evidence="3">The sequence shown here is derived from an EMBL/GenBank/DDBJ whole genome shotgun (WGS) entry which is preliminary data.</text>
</comment>
<keyword evidence="4" id="KW-1185">Reference proteome</keyword>
<evidence type="ECO:0008006" key="5">
    <source>
        <dbReference type="Google" id="ProtNLM"/>
    </source>
</evidence>
<feature type="transmembrane region" description="Helical" evidence="2">
    <location>
        <begin position="30"/>
        <end position="51"/>
    </location>
</feature>
<organism evidence="3 4">
    <name type="scientific">Paractinoplanes lichenicola</name>
    <dbReference type="NCBI Taxonomy" id="2802976"/>
    <lineage>
        <taxon>Bacteria</taxon>
        <taxon>Bacillati</taxon>
        <taxon>Actinomycetota</taxon>
        <taxon>Actinomycetes</taxon>
        <taxon>Micromonosporales</taxon>
        <taxon>Micromonosporaceae</taxon>
        <taxon>Paractinoplanes</taxon>
    </lineage>
</organism>
<keyword evidence="2" id="KW-1133">Transmembrane helix</keyword>
<name>A0ABS1W360_9ACTN</name>
<evidence type="ECO:0000313" key="4">
    <source>
        <dbReference type="Proteomes" id="UP000598996"/>
    </source>
</evidence>
<keyword evidence="2" id="KW-0812">Transmembrane</keyword>
<proteinExistence type="predicted"/>
<feature type="region of interest" description="Disordered" evidence="1">
    <location>
        <begin position="1"/>
        <end position="20"/>
    </location>
</feature>
<accession>A0ABS1W360</accession>
<gene>
    <name evidence="3" type="ORF">JKJ07_43520</name>
</gene>
<dbReference type="Proteomes" id="UP000598996">
    <property type="component" value="Unassembled WGS sequence"/>
</dbReference>
<evidence type="ECO:0000313" key="3">
    <source>
        <dbReference type="EMBL" id="MBL7261176.1"/>
    </source>
</evidence>
<keyword evidence="2" id="KW-0472">Membrane</keyword>
<dbReference type="RefSeq" id="WP_202997885.1">
    <property type="nucleotide sequence ID" value="NZ_JAENHO010000017.1"/>
</dbReference>